<evidence type="ECO:0000256" key="6">
    <source>
        <dbReference type="ARBA" id="ARBA00022989"/>
    </source>
</evidence>
<evidence type="ECO:0000313" key="10">
    <source>
        <dbReference type="EMBL" id="NKX55904.1"/>
    </source>
</evidence>
<evidence type="ECO:0000256" key="8">
    <source>
        <dbReference type="ARBA" id="ARBA00037998"/>
    </source>
</evidence>
<name>A0A7X6HGP9_9MICC</name>
<keyword evidence="6 9" id="KW-1133">Transmembrane helix</keyword>
<evidence type="ECO:0000256" key="2">
    <source>
        <dbReference type="ARBA" id="ARBA00022448"/>
    </source>
</evidence>
<dbReference type="PANTHER" id="PTHR11795:SF442">
    <property type="entry name" value="ABC TRANSPORTER ATP-BINDING PROTEIN"/>
    <property type="match status" value="1"/>
</dbReference>
<feature type="transmembrane region" description="Helical" evidence="9">
    <location>
        <begin position="147"/>
        <end position="164"/>
    </location>
</feature>
<dbReference type="CDD" id="cd06582">
    <property type="entry name" value="TM_PBP1_LivH_like"/>
    <property type="match status" value="1"/>
</dbReference>
<keyword evidence="2" id="KW-0813">Transport</keyword>
<dbReference type="Pfam" id="PF02653">
    <property type="entry name" value="BPD_transp_2"/>
    <property type="match status" value="1"/>
</dbReference>
<feature type="transmembrane region" description="Helical" evidence="9">
    <location>
        <begin position="63"/>
        <end position="84"/>
    </location>
</feature>
<comment type="similarity">
    <text evidence="8">Belongs to the binding-protein-dependent transport system permease family. LivHM subfamily.</text>
</comment>
<dbReference type="PANTHER" id="PTHR11795">
    <property type="entry name" value="BRANCHED-CHAIN AMINO ACID TRANSPORT SYSTEM PERMEASE PROTEIN LIVH"/>
    <property type="match status" value="1"/>
</dbReference>
<evidence type="ECO:0000313" key="11">
    <source>
        <dbReference type="Proteomes" id="UP000544090"/>
    </source>
</evidence>
<evidence type="ECO:0000256" key="1">
    <source>
        <dbReference type="ARBA" id="ARBA00004651"/>
    </source>
</evidence>
<dbReference type="GO" id="GO:0005886">
    <property type="term" value="C:plasma membrane"/>
    <property type="evidence" value="ECO:0007669"/>
    <property type="project" value="UniProtKB-SubCell"/>
</dbReference>
<evidence type="ECO:0000256" key="9">
    <source>
        <dbReference type="SAM" id="Phobius"/>
    </source>
</evidence>
<dbReference type="RefSeq" id="WP_168487845.1">
    <property type="nucleotide sequence ID" value="NZ_JAAZSQ010000017.1"/>
</dbReference>
<evidence type="ECO:0000256" key="7">
    <source>
        <dbReference type="ARBA" id="ARBA00023136"/>
    </source>
</evidence>
<feature type="transmembrane region" description="Helical" evidence="9">
    <location>
        <begin position="194"/>
        <end position="216"/>
    </location>
</feature>
<dbReference type="AlphaFoldDB" id="A0A7X6HGP9"/>
<keyword evidence="5" id="KW-0029">Amino-acid transport</keyword>
<feature type="transmembrane region" description="Helical" evidence="9">
    <location>
        <begin position="262"/>
        <end position="283"/>
    </location>
</feature>
<feature type="transmembrane region" description="Helical" evidence="9">
    <location>
        <begin position="6"/>
        <end position="30"/>
    </location>
</feature>
<dbReference type="EMBL" id="JAAZSQ010000017">
    <property type="protein sequence ID" value="NKX55904.1"/>
    <property type="molecule type" value="Genomic_DNA"/>
</dbReference>
<feature type="transmembrane region" description="Helical" evidence="9">
    <location>
        <begin position="228"/>
        <end position="256"/>
    </location>
</feature>
<accession>A0A7X6HGP9</accession>
<proteinExistence type="inferred from homology"/>
<keyword evidence="7 9" id="KW-0472">Membrane</keyword>
<gene>
    <name evidence="10" type="ORF">HGG74_15420</name>
</gene>
<feature type="transmembrane region" description="Helical" evidence="9">
    <location>
        <begin position="96"/>
        <end position="118"/>
    </location>
</feature>
<dbReference type="GO" id="GO:0022857">
    <property type="term" value="F:transmembrane transporter activity"/>
    <property type="evidence" value="ECO:0007669"/>
    <property type="project" value="InterPro"/>
</dbReference>
<comment type="caution">
    <text evidence="10">The sequence shown here is derived from an EMBL/GenBank/DDBJ whole genome shotgun (WGS) entry which is preliminary data.</text>
</comment>
<comment type="subcellular location">
    <subcellularLocation>
        <location evidence="1">Cell membrane</location>
        <topology evidence="1">Multi-pass membrane protein</topology>
    </subcellularLocation>
</comment>
<reference evidence="10 11" key="1">
    <citation type="submission" date="2020-04" db="EMBL/GenBank/DDBJ databases">
        <title>Arthrobacter sp. nov.</title>
        <authorList>
            <person name="Liu S."/>
        </authorList>
    </citation>
    <scope>NUCLEOTIDE SEQUENCE [LARGE SCALE GENOMIC DNA]</scope>
    <source>
        <strain evidence="10 11">E918</strain>
    </source>
</reference>
<dbReference type="Proteomes" id="UP000544090">
    <property type="component" value="Unassembled WGS sequence"/>
</dbReference>
<keyword evidence="4 9" id="KW-0812">Transmembrane</keyword>
<keyword evidence="11" id="KW-1185">Reference proteome</keyword>
<dbReference type="InterPro" id="IPR001851">
    <property type="entry name" value="ABC_transp_permease"/>
</dbReference>
<keyword evidence="3" id="KW-1003">Cell membrane</keyword>
<dbReference type="InterPro" id="IPR052157">
    <property type="entry name" value="BCAA_transport_permease"/>
</dbReference>
<protein>
    <submittedName>
        <fullName evidence="10">Branched-chain amino acid ABC transporter permease</fullName>
    </submittedName>
</protein>
<sequence>MNDVISLLISGLGLAGIYFLLASGLSLIYGLMRVLNLAHGAIFAVGGFVGWAALEYLPVEPDWLRFTAALVLATLAGAMLGILIEKGLLARLYGRPYAQMLLTLGLAFAMTAFLGGWLGHDPLTLKQPAWFDEVTVIAGSRVVNSRLVIVGIALILFLATVVFLRRSKHGLIIRAGVNNRSMVMALGINVSKSFTLLFVIGSGLAGLGGVLAGVFFGSVTPELGTQQLIFAFIVIIVGGLGSLEGTALAALVVAVLQQFVNYYGPPGAGDLVTVLLLAVMLLVRPRGLLGKVAA</sequence>
<evidence type="ECO:0000256" key="3">
    <source>
        <dbReference type="ARBA" id="ARBA00022475"/>
    </source>
</evidence>
<evidence type="ECO:0000256" key="5">
    <source>
        <dbReference type="ARBA" id="ARBA00022970"/>
    </source>
</evidence>
<feature type="transmembrane region" description="Helical" evidence="9">
    <location>
        <begin position="37"/>
        <end position="57"/>
    </location>
</feature>
<evidence type="ECO:0000256" key="4">
    <source>
        <dbReference type="ARBA" id="ARBA00022692"/>
    </source>
</evidence>
<organism evidence="10 11">
    <name type="scientific">Arthrobacter mobilis</name>
    <dbReference type="NCBI Taxonomy" id="2724944"/>
    <lineage>
        <taxon>Bacteria</taxon>
        <taxon>Bacillati</taxon>
        <taxon>Actinomycetota</taxon>
        <taxon>Actinomycetes</taxon>
        <taxon>Micrococcales</taxon>
        <taxon>Micrococcaceae</taxon>
        <taxon>Arthrobacter</taxon>
    </lineage>
</organism>
<dbReference type="GO" id="GO:0006865">
    <property type="term" value="P:amino acid transport"/>
    <property type="evidence" value="ECO:0007669"/>
    <property type="project" value="UniProtKB-KW"/>
</dbReference>